<feature type="compositionally biased region" description="Basic and acidic residues" evidence="1">
    <location>
        <begin position="30"/>
        <end position="45"/>
    </location>
</feature>
<keyword evidence="3" id="KW-1185">Reference proteome</keyword>
<dbReference type="EMBL" id="ACYG01000019">
    <property type="protein sequence ID" value="EEV18005.1"/>
    <property type="molecule type" value="Genomic_DNA"/>
</dbReference>
<organism evidence="2 3">
    <name type="scientific">Campylobacter gracilis RM3268</name>
    <dbReference type="NCBI Taxonomy" id="553220"/>
    <lineage>
        <taxon>Bacteria</taxon>
        <taxon>Pseudomonadati</taxon>
        <taxon>Campylobacterota</taxon>
        <taxon>Epsilonproteobacteria</taxon>
        <taxon>Campylobacterales</taxon>
        <taxon>Campylobacteraceae</taxon>
        <taxon>Campylobacter</taxon>
    </lineage>
</organism>
<dbReference type="Proteomes" id="UP000005709">
    <property type="component" value="Unassembled WGS sequence"/>
</dbReference>
<reference evidence="2 3" key="1">
    <citation type="submission" date="2009-07" db="EMBL/GenBank/DDBJ databases">
        <authorList>
            <person name="Madupu R."/>
            <person name="Sebastian Y."/>
            <person name="Durkin A.S."/>
            <person name="Torralba M."/>
            <person name="Methe B."/>
            <person name="Sutton G.G."/>
            <person name="Strausberg R.L."/>
            <person name="Nelson K.E."/>
        </authorList>
    </citation>
    <scope>NUCLEOTIDE SEQUENCE [LARGE SCALE GENOMIC DNA]</scope>
    <source>
        <strain evidence="2 3">RM3268</strain>
    </source>
</reference>
<evidence type="ECO:0000256" key="1">
    <source>
        <dbReference type="SAM" id="MobiDB-lite"/>
    </source>
</evidence>
<proteinExistence type="predicted"/>
<dbReference type="OrthoDB" id="5361364at2"/>
<protein>
    <submittedName>
        <fullName evidence="2">Uncharacterized protein</fullName>
    </submittedName>
</protein>
<evidence type="ECO:0000313" key="3">
    <source>
        <dbReference type="Proteomes" id="UP000005709"/>
    </source>
</evidence>
<accession>C8PFW7</accession>
<dbReference type="RefSeq" id="WP_005870251.1">
    <property type="nucleotide sequence ID" value="NZ_ACYG01000019.1"/>
</dbReference>
<evidence type="ECO:0000313" key="2">
    <source>
        <dbReference type="EMBL" id="EEV18005.1"/>
    </source>
</evidence>
<dbReference type="STRING" id="824.CGRAC_1246"/>
<gene>
    <name evidence="2" type="ORF">CAMGR0001_0760</name>
</gene>
<feature type="region of interest" description="Disordered" evidence="1">
    <location>
        <begin position="15"/>
        <end position="57"/>
    </location>
</feature>
<comment type="caution">
    <text evidence="2">The sequence shown here is derived from an EMBL/GenBank/DDBJ whole genome shotgun (WGS) entry which is preliminary data.</text>
</comment>
<dbReference type="AlphaFoldDB" id="C8PFW7"/>
<name>C8PFW7_9BACT</name>
<sequence length="94" mass="10669">MDFLDSLKDIKKDMLKDKAASSAPKKPKKRDSNRDEFKDIFRDDDSSSQSESGLDGVVTEELDVAKESIAARENRLKDEFLKYVDAANIKKLND</sequence>
<dbReference type="eggNOG" id="ENOG503038R">
    <property type="taxonomic scope" value="Bacteria"/>
</dbReference>